<evidence type="ECO:0000256" key="4">
    <source>
        <dbReference type="ARBA" id="ARBA00022679"/>
    </source>
</evidence>
<evidence type="ECO:0000313" key="12">
    <source>
        <dbReference type="EMBL" id="MDN4122299.1"/>
    </source>
</evidence>
<dbReference type="PRINTS" id="PR00344">
    <property type="entry name" value="BCTRLSENSOR"/>
</dbReference>
<keyword evidence="13" id="KW-1185">Reference proteome</keyword>
<evidence type="ECO:0000259" key="11">
    <source>
        <dbReference type="PROSITE" id="PS50109"/>
    </source>
</evidence>
<keyword evidence="8" id="KW-0902">Two-component regulatory system</keyword>
<dbReference type="PANTHER" id="PTHR43065:SF10">
    <property type="entry name" value="PEROXIDE STRESS-ACTIVATED HISTIDINE KINASE MAK3"/>
    <property type="match status" value="1"/>
</dbReference>
<dbReference type="Gene3D" id="3.30.565.10">
    <property type="entry name" value="Histidine kinase-like ATPase, C-terminal domain"/>
    <property type="match status" value="1"/>
</dbReference>
<keyword evidence="3" id="KW-0597">Phosphoprotein</keyword>
<dbReference type="InterPro" id="IPR036890">
    <property type="entry name" value="HATPase_C_sf"/>
</dbReference>
<dbReference type="PROSITE" id="PS50109">
    <property type="entry name" value="HIS_KIN"/>
    <property type="match status" value="1"/>
</dbReference>
<evidence type="ECO:0000256" key="2">
    <source>
        <dbReference type="ARBA" id="ARBA00012438"/>
    </source>
</evidence>
<evidence type="ECO:0000256" key="3">
    <source>
        <dbReference type="ARBA" id="ARBA00022553"/>
    </source>
</evidence>
<feature type="coiled-coil region" evidence="9">
    <location>
        <begin position="84"/>
        <end position="111"/>
    </location>
</feature>
<name>A0ABT8ELX2_9BURK</name>
<dbReference type="InterPro" id="IPR005467">
    <property type="entry name" value="His_kinase_dom"/>
</dbReference>
<dbReference type="CDD" id="cd00082">
    <property type="entry name" value="HisKA"/>
    <property type="match status" value="1"/>
</dbReference>
<dbReference type="SUPFAM" id="SSF55874">
    <property type="entry name" value="ATPase domain of HSP90 chaperone/DNA topoisomerase II/histidine kinase"/>
    <property type="match status" value="1"/>
</dbReference>
<dbReference type="PANTHER" id="PTHR43065">
    <property type="entry name" value="SENSOR HISTIDINE KINASE"/>
    <property type="match status" value="1"/>
</dbReference>
<dbReference type="SMART" id="SM00388">
    <property type="entry name" value="HisKA"/>
    <property type="match status" value="1"/>
</dbReference>
<evidence type="ECO:0000256" key="9">
    <source>
        <dbReference type="SAM" id="Coils"/>
    </source>
</evidence>
<keyword evidence="6" id="KW-0418">Kinase</keyword>
<dbReference type="EC" id="2.7.13.3" evidence="2"/>
<dbReference type="Pfam" id="PF00512">
    <property type="entry name" value="HisKA"/>
    <property type="match status" value="1"/>
</dbReference>
<accession>A0ABT8ELX2</accession>
<dbReference type="InterPro" id="IPR003594">
    <property type="entry name" value="HATPase_dom"/>
</dbReference>
<comment type="caution">
    <text evidence="12">The sequence shown here is derived from an EMBL/GenBank/DDBJ whole genome shotgun (WGS) entry which is preliminary data.</text>
</comment>
<evidence type="ECO:0000256" key="8">
    <source>
        <dbReference type="ARBA" id="ARBA00023012"/>
    </source>
</evidence>
<feature type="transmembrane region" description="Helical" evidence="10">
    <location>
        <begin position="67"/>
        <end position="87"/>
    </location>
</feature>
<gene>
    <name evidence="12" type="ORF">LMS43_13475</name>
</gene>
<keyword evidence="10" id="KW-0812">Transmembrane</keyword>
<keyword evidence="4" id="KW-0808">Transferase</keyword>
<keyword evidence="10" id="KW-0472">Membrane</keyword>
<sequence length="338" mass="36441">MPLLIVGIGLIFLLDTLTHYEVAVAVFYAVLILAVGSRLSRASLLRLAIVCVFLTVFSFLLTPTGNLGTGLINTGISIAAIALIVHVHAKIQAAQQQAQAAQQQLARLTQVQSLAGLSSSIAHEINQPLGAMLTSAQACQRWLAQEPPNVLKASQSANRIVQDADRVSAIIARVRSLTQGEQIQREAFDMNVALGETLLLCQPELQAQKISVKTNLMVQLPMALGDQVSFQQTLGNLLLNAIEAMASVPPQFRVLHLATSIEDDSILLTVADTGPGLLAEQEQQMFEAFWTTKRKGMGIGLSISRSMIEAAGGQLWGNNRRDGGAVFYLRLPSVKKEE</sequence>
<organism evidence="12 13">
    <name type="scientific">Alcaligenes endophyticus</name>
    <dbReference type="NCBI Taxonomy" id="1929088"/>
    <lineage>
        <taxon>Bacteria</taxon>
        <taxon>Pseudomonadati</taxon>
        <taxon>Pseudomonadota</taxon>
        <taxon>Betaproteobacteria</taxon>
        <taxon>Burkholderiales</taxon>
        <taxon>Alcaligenaceae</taxon>
        <taxon>Alcaligenes</taxon>
    </lineage>
</organism>
<dbReference type="Gene3D" id="1.10.287.130">
    <property type="match status" value="1"/>
</dbReference>
<dbReference type="InterPro" id="IPR036097">
    <property type="entry name" value="HisK_dim/P_sf"/>
</dbReference>
<dbReference type="InterPro" id="IPR004358">
    <property type="entry name" value="Sig_transdc_His_kin-like_C"/>
</dbReference>
<evidence type="ECO:0000256" key="7">
    <source>
        <dbReference type="ARBA" id="ARBA00022840"/>
    </source>
</evidence>
<dbReference type="Pfam" id="PF02518">
    <property type="entry name" value="HATPase_c"/>
    <property type="match status" value="1"/>
</dbReference>
<keyword evidence="7" id="KW-0067">ATP-binding</keyword>
<keyword evidence="9" id="KW-0175">Coiled coil</keyword>
<dbReference type="SMART" id="SM00387">
    <property type="entry name" value="HATPase_c"/>
    <property type="match status" value="1"/>
</dbReference>
<evidence type="ECO:0000256" key="6">
    <source>
        <dbReference type="ARBA" id="ARBA00022777"/>
    </source>
</evidence>
<dbReference type="EMBL" id="JAJHNU010000004">
    <property type="protein sequence ID" value="MDN4122299.1"/>
    <property type="molecule type" value="Genomic_DNA"/>
</dbReference>
<dbReference type="SUPFAM" id="SSF47384">
    <property type="entry name" value="Homodimeric domain of signal transducing histidine kinase"/>
    <property type="match status" value="1"/>
</dbReference>
<dbReference type="Proteomes" id="UP001168613">
    <property type="component" value="Unassembled WGS sequence"/>
</dbReference>
<evidence type="ECO:0000256" key="5">
    <source>
        <dbReference type="ARBA" id="ARBA00022741"/>
    </source>
</evidence>
<reference evidence="12" key="1">
    <citation type="submission" date="2021-11" db="EMBL/GenBank/DDBJ databases">
        <title>Draft genome sequence of Alcaligenes endophyticus type strain CCUG 75668T.</title>
        <authorList>
            <person name="Salva-Serra F."/>
            <person name="Duran R.E."/>
            <person name="Seeger M."/>
            <person name="Moore E.R.B."/>
            <person name="Jaen-Luchoro D."/>
        </authorList>
    </citation>
    <scope>NUCLEOTIDE SEQUENCE</scope>
    <source>
        <strain evidence="12">CCUG 75668</strain>
    </source>
</reference>
<evidence type="ECO:0000256" key="1">
    <source>
        <dbReference type="ARBA" id="ARBA00000085"/>
    </source>
</evidence>
<feature type="transmembrane region" description="Helical" evidence="10">
    <location>
        <begin position="6"/>
        <end position="31"/>
    </location>
</feature>
<feature type="transmembrane region" description="Helical" evidence="10">
    <location>
        <begin position="43"/>
        <end position="61"/>
    </location>
</feature>
<protein>
    <recommendedName>
        <fullName evidence="2">histidine kinase</fullName>
        <ecNumber evidence="2">2.7.13.3</ecNumber>
    </recommendedName>
</protein>
<evidence type="ECO:0000256" key="10">
    <source>
        <dbReference type="SAM" id="Phobius"/>
    </source>
</evidence>
<evidence type="ECO:0000313" key="13">
    <source>
        <dbReference type="Proteomes" id="UP001168613"/>
    </source>
</evidence>
<proteinExistence type="predicted"/>
<keyword evidence="5" id="KW-0547">Nucleotide-binding</keyword>
<keyword evidence="10" id="KW-1133">Transmembrane helix</keyword>
<comment type="catalytic activity">
    <reaction evidence="1">
        <text>ATP + protein L-histidine = ADP + protein N-phospho-L-histidine.</text>
        <dbReference type="EC" id="2.7.13.3"/>
    </reaction>
</comment>
<dbReference type="InterPro" id="IPR003661">
    <property type="entry name" value="HisK_dim/P_dom"/>
</dbReference>
<dbReference type="RefSeq" id="WP_266123476.1">
    <property type="nucleotide sequence ID" value="NZ_JAJHNU010000004.1"/>
</dbReference>
<feature type="domain" description="Histidine kinase" evidence="11">
    <location>
        <begin position="120"/>
        <end position="335"/>
    </location>
</feature>